<dbReference type="InterPro" id="IPR016181">
    <property type="entry name" value="Acyl_CoA_acyltransferase"/>
</dbReference>
<dbReference type="GO" id="GO:0016747">
    <property type="term" value="F:acyltransferase activity, transferring groups other than amino-acyl groups"/>
    <property type="evidence" value="ECO:0007669"/>
    <property type="project" value="InterPro"/>
</dbReference>
<protein>
    <recommendedName>
        <fullName evidence="1">N-acetyltransferase domain-containing protein</fullName>
    </recommendedName>
</protein>
<evidence type="ECO:0000259" key="1">
    <source>
        <dbReference type="PROSITE" id="PS51186"/>
    </source>
</evidence>
<keyword evidence="3" id="KW-1185">Reference proteome</keyword>
<sequence>MKTEQAENYRGHIIALLTAEKLPVADLPHSLENFVVSTQNGNLTGVAGLEIYGDYGLLRSLAVDKAFRNRGIADDLLKQAEALAASKNIKAIYLLTETAPAYFARKGYEAITRAGVPAAIQQSSEFSHVCPQSAIVMQKLVNKQ</sequence>
<dbReference type="NCBIfam" id="NF040501">
    <property type="entry name" value="resist_ArsN2"/>
    <property type="match status" value="1"/>
</dbReference>
<feature type="domain" description="N-acetyltransferase" evidence="1">
    <location>
        <begin position="1"/>
        <end position="142"/>
    </location>
</feature>
<dbReference type="EMBL" id="CP022743">
    <property type="protein sequence ID" value="ASU33191.1"/>
    <property type="molecule type" value="Genomic_DNA"/>
</dbReference>
<reference evidence="2 3" key="1">
    <citation type="submission" date="2017-08" db="EMBL/GenBank/DDBJ databases">
        <title>Complete genome sequence of Mucilaginibacter sp. strain BJC16-A31.</title>
        <authorList>
            <consortium name="Henan University of Science and Technology"/>
            <person name="You X."/>
        </authorList>
    </citation>
    <scope>NUCLEOTIDE SEQUENCE [LARGE SCALE GENOMIC DNA]</scope>
    <source>
        <strain evidence="2 3">BJC16-A31</strain>
    </source>
</reference>
<accession>A0A223NUJ7</accession>
<evidence type="ECO:0000313" key="3">
    <source>
        <dbReference type="Proteomes" id="UP000215002"/>
    </source>
</evidence>
<dbReference type="InterPro" id="IPR000182">
    <property type="entry name" value="GNAT_dom"/>
</dbReference>
<dbReference type="RefSeq" id="WP_094569685.1">
    <property type="nucleotide sequence ID" value="NZ_CP022743.1"/>
</dbReference>
<dbReference type="OrthoDB" id="5197788at2"/>
<organism evidence="2 3">
    <name type="scientific">Mucilaginibacter xinganensis</name>
    <dbReference type="NCBI Taxonomy" id="1234841"/>
    <lineage>
        <taxon>Bacteria</taxon>
        <taxon>Pseudomonadati</taxon>
        <taxon>Bacteroidota</taxon>
        <taxon>Sphingobacteriia</taxon>
        <taxon>Sphingobacteriales</taxon>
        <taxon>Sphingobacteriaceae</taxon>
        <taxon>Mucilaginibacter</taxon>
    </lineage>
</organism>
<dbReference type="Proteomes" id="UP000215002">
    <property type="component" value="Chromosome"/>
</dbReference>
<dbReference type="CDD" id="cd04301">
    <property type="entry name" value="NAT_SF"/>
    <property type="match status" value="1"/>
</dbReference>
<dbReference type="AlphaFoldDB" id="A0A223NUJ7"/>
<dbReference type="Pfam" id="PF13508">
    <property type="entry name" value="Acetyltransf_7"/>
    <property type="match status" value="1"/>
</dbReference>
<name>A0A223NUJ7_9SPHI</name>
<dbReference type="PROSITE" id="PS51186">
    <property type="entry name" value="GNAT"/>
    <property type="match status" value="1"/>
</dbReference>
<proteinExistence type="predicted"/>
<evidence type="ECO:0000313" key="2">
    <source>
        <dbReference type="EMBL" id="ASU33191.1"/>
    </source>
</evidence>
<gene>
    <name evidence="2" type="ORF">MuYL_1293</name>
</gene>
<dbReference type="KEGG" id="muc:MuYL_1293"/>
<dbReference type="Gene3D" id="3.40.630.30">
    <property type="match status" value="1"/>
</dbReference>
<dbReference type="SUPFAM" id="SSF55729">
    <property type="entry name" value="Acyl-CoA N-acyltransferases (Nat)"/>
    <property type="match status" value="1"/>
</dbReference>